<dbReference type="eggNOG" id="ENOG503352U">
    <property type="taxonomic scope" value="Bacteria"/>
</dbReference>
<dbReference type="GeneID" id="57077068"/>
<dbReference type="PROSITE" id="PS51257">
    <property type="entry name" value="PROKAR_LIPOPROTEIN"/>
    <property type="match status" value="1"/>
</dbReference>
<gene>
    <name evidence="2" type="ordered locus">LIV_2064</name>
</gene>
<dbReference type="AlphaFoldDB" id="G2ZDH7"/>
<dbReference type="EMBL" id="FR687253">
    <property type="protein sequence ID" value="CBW86550.1"/>
    <property type="molecule type" value="Genomic_DNA"/>
</dbReference>
<evidence type="ECO:0008006" key="4">
    <source>
        <dbReference type="Google" id="ProtNLM"/>
    </source>
</evidence>
<keyword evidence="1" id="KW-0732">Signal</keyword>
<dbReference type="OrthoDB" id="2366017at2"/>
<feature type="chain" id="PRO_5003441474" description="Lipoprotein" evidence="1">
    <location>
        <begin position="25"/>
        <end position="380"/>
    </location>
</feature>
<accession>G2ZDH7</accession>
<dbReference type="Proteomes" id="UP000001286">
    <property type="component" value="Chromosome"/>
</dbReference>
<feature type="signal peptide" evidence="1">
    <location>
        <begin position="1"/>
        <end position="24"/>
    </location>
</feature>
<evidence type="ECO:0000313" key="3">
    <source>
        <dbReference type="Proteomes" id="UP000001286"/>
    </source>
</evidence>
<name>G2ZDH7_LISIP</name>
<sequence>MKKGILFSLLLALSLIFSACGESAEEKAAKTPKGKFIQTIENSNDVPNQSTYKTTFGVTDINLASTNPSAATIGILKDIKLSMTTSTDKKADKSETKLNISSSNNMLPISLDLDFLANTKTGDIFIPLKSIVEPDESLLSYLDQVTNGVWSKLNTEFPDLKNKYLSIGELTSTLMEETPPETAEATKKIEAATEDLNEKSSKLLNNYLTSMDKDRFKEAKDGTIAVTLKNSDFSNLMAEVAKLMDDEKVKADFKVILDSQGAESLTDFDTEYAETKSSIEKTAKELKENKDTTINFKISVKPDKNKALDTLTLDVEVGDKTNSDGLESIAFQVKMSAEKFIPIADFPTKEQLISSDELTKIVAEFYTQMYSELDLDDSDI</sequence>
<dbReference type="KEGG" id="liv:LIV_2064"/>
<reference evidence="2 3" key="1">
    <citation type="journal article" date="2011" name="J. Bacteriol.">
        <title>Complete genome sequence of the animal pathogen Listeria ivanovii, which provides insights into host specificities and evolution of the genus Listeria.</title>
        <authorList>
            <person name="Buchrieser C."/>
            <person name="Rusniok C."/>
            <person name="Garrido P."/>
            <person name="Hain T."/>
            <person name="Scortti M."/>
            <person name="Lampidis R."/>
            <person name="Karst U."/>
            <person name="Chakraborty T."/>
            <person name="Cossart P."/>
            <person name="Kreft J."/>
            <person name="Vazquez-Boland J.A."/>
            <person name="Goebel W."/>
            <person name="Glaser P."/>
        </authorList>
    </citation>
    <scope>NUCLEOTIDE SEQUENCE [LARGE SCALE GENOMIC DNA]</scope>
    <source>
        <strain evidence="3">ATCC BAA-678 / PAM 55</strain>
    </source>
</reference>
<evidence type="ECO:0000256" key="1">
    <source>
        <dbReference type="SAM" id="SignalP"/>
    </source>
</evidence>
<organism evidence="2 3">
    <name type="scientific">Listeria ivanovii (strain ATCC BAA-678 / PAM 55)</name>
    <dbReference type="NCBI Taxonomy" id="881621"/>
    <lineage>
        <taxon>Bacteria</taxon>
        <taxon>Bacillati</taxon>
        <taxon>Bacillota</taxon>
        <taxon>Bacilli</taxon>
        <taxon>Bacillales</taxon>
        <taxon>Listeriaceae</taxon>
        <taxon>Listeria</taxon>
    </lineage>
</organism>
<protein>
    <recommendedName>
        <fullName evidence="4">Lipoprotein</fullName>
    </recommendedName>
</protein>
<dbReference type="RefSeq" id="WP_014093411.1">
    <property type="nucleotide sequence ID" value="NC_016011.1"/>
</dbReference>
<proteinExistence type="predicted"/>
<dbReference type="HOGENOM" id="CLU_727228_0_0_9"/>
<evidence type="ECO:0000313" key="2">
    <source>
        <dbReference type="EMBL" id="CBW86550.1"/>
    </source>
</evidence>